<evidence type="ECO:0000259" key="8">
    <source>
        <dbReference type="Pfam" id="PF17917"/>
    </source>
</evidence>
<evidence type="ECO:0000256" key="7">
    <source>
        <dbReference type="SAM" id="MobiDB-lite"/>
    </source>
</evidence>
<keyword evidence="1" id="KW-0808">Transferase</keyword>
<evidence type="ECO:0000313" key="10">
    <source>
        <dbReference type="Proteomes" id="UP000257109"/>
    </source>
</evidence>
<keyword evidence="10" id="KW-1185">Reference proteome</keyword>
<evidence type="ECO:0000256" key="1">
    <source>
        <dbReference type="ARBA" id="ARBA00022679"/>
    </source>
</evidence>
<dbReference type="InterPro" id="IPR041373">
    <property type="entry name" value="RT_RNaseH"/>
</dbReference>
<dbReference type="Proteomes" id="UP000257109">
    <property type="component" value="Unassembled WGS sequence"/>
</dbReference>
<feature type="region of interest" description="Disordered" evidence="7">
    <location>
        <begin position="29"/>
        <end position="50"/>
    </location>
</feature>
<evidence type="ECO:0000256" key="4">
    <source>
        <dbReference type="ARBA" id="ARBA00022759"/>
    </source>
</evidence>
<reference evidence="9" key="1">
    <citation type="submission" date="2018-05" db="EMBL/GenBank/DDBJ databases">
        <title>Draft genome of Mucuna pruriens seed.</title>
        <authorList>
            <person name="Nnadi N.E."/>
            <person name="Vos R."/>
            <person name="Hasami M.H."/>
            <person name="Devisetty U.K."/>
            <person name="Aguiy J.C."/>
        </authorList>
    </citation>
    <scope>NUCLEOTIDE SEQUENCE [LARGE SCALE GENOMIC DNA]</scope>
    <source>
        <strain evidence="9">JCA_2017</strain>
    </source>
</reference>
<dbReference type="CDD" id="cd09274">
    <property type="entry name" value="RNase_HI_RT_Ty3"/>
    <property type="match status" value="1"/>
</dbReference>
<dbReference type="GO" id="GO:0016787">
    <property type="term" value="F:hydrolase activity"/>
    <property type="evidence" value="ECO:0007669"/>
    <property type="project" value="UniProtKB-KW"/>
</dbReference>
<comment type="caution">
    <text evidence="9">The sequence shown here is derived from an EMBL/GenBank/DDBJ whole genome shotgun (WGS) entry which is preliminary data.</text>
</comment>
<dbReference type="AlphaFoldDB" id="A0A371H7M7"/>
<keyword evidence="5" id="KW-0378">Hydrolase</keyword>
<feature type="non-terminal residue" evidence="9">
    <location>
        <position position="1"/>
    </location>
</feature>
<gene>
    <name evidence="9" type="ORF">CR513_18225</name>
</gene>
<feature type="domain" description="Reverse transcriptase RNase H-like" evidence="8">
    <location>
        <begin position="245"/>
        <end position="295"/>
    </location>
</feature>
<protein>
    <recommendedName>
        <fullName evidence="8">Reverse transcriptase RNase H-like domain-containing protein</fullName>
    </recommendedName>
</protein>
<evidence type="ECO:0000313" key="9">
    <source>
        <dbReference type="EMBL" id="RDX98805.1"/>
    </source>
</evidence>
<dbReference type="EMBL" id="QJKJ01003370">
    <property type="protein sequence ID" value="RDX98805.1"/>
    <property type="molecule type" value="Genomic_DNA"/>
</dbReference>
<dbReference type="Pfam" id="PF17917">
    <property type="entry name" value="RT_RNaseH"/>
    <property type="match status" value="1"/>
</dbReference>
<evidence type="ECO:0000256" key="2">
    <source>
        <dbReference type="ARBA" id="ARBA00022695"/>
    </source>
</evidence>
<keyword evidence="4" id="KW-0255">Endonuclease</keyword>
<evidence type="ECO:0000256" key="5">
    <source>
        <dbReference type="ARBA" id="ARBA00022801"/>
    </source>
</evidence>
<name>A0A371H7M7_MUCPR</name>
<dbReference type="GO" id="GO:0003964">
    <property type="term" value="F:RNA-directed DNA polymerase activity"/>
    <property type="evidence" value="ECO:0007669"/>
    <property type="project" value="UniProtKB-KW"/>
</dbReference>
<dbReference type="PANTHER" id="PTHR34072">
    <property type="entry name" value="ENZYMATIC POLYPROTEIN-RELATED"/>
    <property type="match status" value="1"/>
</dbReference>
<proteinExistence type="predicted"/>
<sequence>MEKSQRALVQMNSRQCKYYRRYKVQGAARTCSSQNNQPAPSRRAVTESKESKKLLLPPDRAFKANRRYNAKSIQMDEEKTTPSCHKQDWSTYFRNQMLHILPALRKKFFLIAPIPYVHIAHYKPKSRKTMINLNLRGQRSWAVTRQLMRKTRPRTLPGRRWGASGFATWPFPNLLMQFVIASNPEADLHGTPCSIVPRSSSVETCYSNVARSGALFPYGALQHGCSEYCGPQYSSELDTFGVLQLAIVFALDKSHSYLLGSKIIIFSDHAALKFLLKKSNAKLRLIQWMLLLQEFDLEIKDKKGAENVVEDHLNRLERRAKERGLENVKPWYEDICNFLIVPTFLHGASGTYKEKLESGAKYYIWDDLYLWRVCNDQIIRRCISDLEIQSFLHFFHSTFGDGHYGLSQTARKVLDCGFYWPTIFLRRLPICLDL</sequence>
<keyword evidence="2" id="KW-0548">Nucleotidyltransferase</keyword>
<organism evidence="9 10">
    <name type="scientific">Mucuna pruriens</name>
    <name type="common">Velvet bean</name>
    <name type="synonym">Dolichos pruriens</name>
    <dbReference type="NCBI Taxonomy" id="157652"/>
    <lineage>
        <taxon>Eukaryota</taxon>
        <taxon>Viridiplantae</taxon>
        <taxon>Streptophyta</taxon>
        <taxon>Embryophyta</taxon>
        <taxon>Tracheophyta</taxon>
        <taxon>Spermatophyta</taxon>
        <taxon>Magnoliopsida</taxon>
        <taxon>eudicotyledons</taxon>
        <taxon>Gunneridae</taxon>
        <taxon>Pentapetalae</taxon>
        <taxon>rosids</taxon>
        <taxon>fabids</taxon>
        <taxon>Fabales</taxon>
        <taxon>Fabaceae</taxon>
        <taxon>Papilionoideae</taxon>
        <taxon>50 kb inversion clade</taxon>
        <taxon>NPAAA clade</taxon>
        <taxon>indigoferoid/millettioid clade</taxon>
        <taxon>Phaseoleae</taxon>
        <taxon>Mucuna</taxon>
    </lineage>
</organism>
<dbReference type="InterPro" id="IPR043502">
    <property type="entry name" value="DNA/RNA_pol_sf"/>
</dbReference>
<keyword evidence="3" id="KW-0540">Nuclease</keyword>
<evidence type="ECO:0000256" key="6">
    <source>
        <dbReference type="ARBA" id="ARBA00022918"/>
    </source>
</evidence>
<evidence type="ECO:0000256" key="3">
    <source>
        <dbReference type="ARBA" id="ARBA00022722"/>
    </source>
</evidence>
<dbReference type="PANTHER" id="PTHR34072:SF57">
    <property type="entry name" value="RNA-DIRECTED DNA POLYMERASE"/>
    <property type="match status" value="1"/>
</dbReference>
<feature type="compositionally biased region" description="Polar residues" evidence="7">
    <location>
        <begin position="30"/>
        <end position="39"/>
    </location>
</feature>
<keyword evidence="6" id="KW-0695">RNA-directed DNA polymerase</keyword>
<dbReference type="SUPFAM" id="SSF56672">
    <property type="entry name" value="DNA/RNA polymerases"/>
    <property type="match status" value="1"/>
</dbReference>
<dbReference type="GO" id="GO:0004519">
    <property type="term" value="F:endonuclease activity"/>
    <property type="evidence" value="ECO:0007669"/>
    <property type="project" value="UniProtKB-KW"/>
</dbReference>
<accession>A0A371H7M7</accession>